<dbReference type="GO" id="GO:0004519">
    <property type="term" value="F:endonuclease activity"/>
    <property type="evidence" value="ECO:0007669"/>
    <property type="project" value="UniProtKB-KW"/>
</dbReference>
<evidence type="ECO:0000256" key="1">
    <source>
        <dbReference type="ARBA" id="ARBA00006620"/>
    </source>
</evidence>
<dbReference type="EMBL" id="CADIJQ010000001">
    <property type="protein sequence ID" value="CAB3680798.1"/>
    <property type="molecule type" value="Genomic_DNA"/>
</dbReference>
<evidence type="ECO:0000313" key="9">
    <source>
        <dbReference type="Proteomes" id="UP000494269"/>
    </source>
</evidence>
<keyword evidence="4" id="KW-0255">Endonuclease</keyword>
<evidence type="ECO:0000256" key="2">
    <source>
        <dbReference type="ARBA" id="ARBA00022649"/>
    </source>
</evidence>
<dbReference type="GO" id="GO:0003729">
    <property type="term" value="F:mRNA binding"/>
    <property type="evidence" value="ECO:0007669"/>
    <property type="project" value="InterPro"/>
</dbReference>
<reference evidence="8 9" key="1">
    <citation type="submission" date="2020-04" db="EMBL/GenBank/DDBJ databases">
        <authorList>
            <person name="De Canck E."/>
        </authorList>
    </citation>
    <scope>NUCLEOTIDE SEQUENCE [LARGE SCALE GENOMIC DNA]</scope>
    <source>
        <strain evidence="8 9">LMG 3441</strain>
    </source>
</reference>
<dbReference type="Gene3D" id="3.30.920.30">
    <property type="entry name" value="Hypothetical protein"/>
    <property type="match status" value="1"/>
</dbReference>
<keyword evidence="6" id="KW-0694">RNA-binding</keyword>
<keyword evidence="9" id="KW-1185">Reference proteome</keyword>
<evidence type="ECO:0000256" key="3">
    <source>
        <dbReference type="ARBA" id="ARBA00022722"/>
    </source>
</evidence>
<dbReference type="GO" id="GO:0016787">
    <property type="term" value="F:hydrolase activity"/>
    <property type="evidence" value="ECO:0007669"/>
    <property type="project" value="UniProtKB-KW"/>
</dbReference>
<dbReference type="AlphaFoldDB" id="A0A6S6ZKP2"/>
<dbReference type="Pfam" id="PF07927">
    <property type="entry name" value="HicA_toxin"/>
    <property type="match status" value="1"/>
</dbReference>
<dbReference type="InterPro" id="IPR012933">
    <property type="entry name" value="HicA_mRNA_interferase"/>
</dbReference>
<gene>
    <name evidence="8" type="ORF">LMG3441_01582</name>
</gene>
<sequence length="61" mass="6883">MKYSEFRRWLLKQGVKLEPHKSGSSHFKATLGDLQTSFPDHGSKEIGTGLVQKIKKDLGLK</sequence>
<evidence type="ECO:0000256" key="7">
    <source>
        <dbReference type="ARBA" id="ARBA00023016"/>
    </source>
</evidence>
<protein>
    <recommendedName>
        <fullName evidence="10">mRNA interferase toxin HicA</fullName>
    </recommendedName>
</protein>
<keyword evidence="3" id="KW-0540">Nuclease</keyword>
<dbReference type="SUPFAM" id="SSF54786">
    <property type="entry name" value="YcfA/nrd intein domain"/>
    <property type="match status" value="1"/>
</dbReference>
<dbReference type="InterPro" id="IPR038570">
    <property type="entry name" value="HicA_sf"/>
</dbReference>
<keyword evidence="7" id="KW-0346">Stress response</keyword>
<organism evidence="8 9">
    <name type="scientific">Achromobacter kerstersii</name>
    <dbReference type="NCBI Taxonomy" id="1353890"/>
    <lineage>
        <taxon>Bacteria</taxon>
        <taxon>Pseudomonadati</taxon>
        <taxon>Pseudomonadota</taxon>
        <taxon>Betaproteobacteria</taxon>
        <taxon>Burkholderiales</taxon>
        <taxon>Alcaligenaceae</taxon>
        <taxon>Achromobacter</taxon>
    </lineage>
</organism>
<evidence type="ECO:0008006" key="10">
    <source>
        <dbReference type="Google" id="ProtNLM"/>
    </source>
</evidence>
<accession>A0A6S6ZKP2</accession>
<keyword evidence="2" id="KW-1277">Toxin-antitoxin system</keyword>
<evidence type="ECO:0000256" key="5">
    <source>
        <dbReference type="ARBA" id="ARBA00022801"/>
    </source>
</evidence>
<evidence type="ECO:0000256" key="6">
    <source>
        <dbReference type="ARBA" id="ARBA00022884"/>
    </source>
</evidence>
<keyword evidence="5" id="KW-0378">Hydrolase</keyword>
<name>A0A6S6ZKP2_9BURK</name>
<proteinExistence type="inferred from homology"/>
<dbReference type="Proteomes" id="UP000494269">
    <property type="component" value="Unassembled WGS sequence"/>
</dbReference>
<dbReference type="RefSeq" id="WP_175169315.1">
    <property type="nucleotide sequence ID" value="NZ_CADIJQ010000001.1"/>
</dbReference>
<evidence type="ECO:0000256" key="4">
    <source>
        <dbReference type="ARBA" id="ARBA00022759"/>
    </source>
</evidence>
<comment type="similarity">
    <text evidence="1">Belongs to the HicA mRNA interferase family.</text>
</comment>
<evidence type="ECO:0000313" key="8">
    <source>
        <dbReference type="EMBL" id="CAB3680798.1"/>
    </source>
</evidence>